<proteinExistence type="predicted"/>
<evidence type="ECO:0000313" key="2">
    <source>
        <dbReference type="EMBL" id="ELU37932.1"/>
    </source>
</evidence>
<sequence>MFQTKTLTLWHSRNGENPPNQFCDGGGGGGEDGVEGGPRPGGGMSILDEEPELRCEDDDETRGLGEGLWDSGGRDVWDTLLGVMKREHRILTRVWMLQPGTELCNWGSIHLRRVYWSAFEIACQTISLLLLVIRLVDWTTLHRLLGPPSGPKRSPCKARGFVGARGHTVVPPTRALPSSNAIPHTRPYRHNDNNNCDPCPCRVLVRRTIQVQITIRIGLVVAAQLGGTHIPRQTQ</sequence>
<name>L8WMD4_THACA</name>
<reference evidence="2 3" key="1">
    <citation type="journal article" date="2013" name="Nat. Commun.">
        <title>The evolution and pathogenic mechanisms of the rice sheath blight pathogen.</title>
        <authorList>
            <person name="Zheng A."/>
            <person name="Lin R."/>
            <person name="Xu L."/>
            <person name="Qin P."/>
            <person name="Tang C."/>
            <person name="Ai P."/>
            <person name="Zhang D."/>
            <person name="Liu Y."/>
            <person name="Sun Z."/>
            <person name="Feng H."/>
            <person name="Wang Y."/>
            <person name="Chen Y."/>
            <person name="Liang X."/>
            <person name="Fu R."/>
            <person name="Li Q."/>
            <person name="Zhang J."/>
            <person name="Yu X."/>
            <person name="Xie Z."/>
            <person name="Ding L."/>
            <person name="Guan P."/>
            <person name="Tang J."/>
            <person name="Liang Y."/>
            <person name="Wang S."/>
            <person name="Deng Q."/>
            <person name="Li S."/>
            <person name="Zhu J."/>
            <person name="Wang L."/>
            <person name="Liu H."/>
            <person name="Li P."/>
        </authorList>
    </citation>
    <scope>NUCLEOTIDE SEQUENCE [LARGE SCALE GENOMIC DNA]</scope>
    <source>
        <strain evidence="3">AG-1 IA</strain>
    </source>
</reference>
<dbReference type="HOGENOM" id="CLU_1180902_0_0_1"/>
<dbReference type="EMBL" id="AFRT01002381">
    <property type="protein sequence ID" value="ELU37932.1"/>
    <property type="molecule type" value="Genomic_DNA"/>
</dbReference>
<feature type="compositionally biased region" description="Polar residues" evidence="1">
    <location>
        <begin position="11"/>
        <end position="20"/>
    </location>
</feature>
<comment type="caution">
    <text evidence="2">The sequence shown here is derived from an EMBL/GenBank/DDBJ whole genome shotgun (WGS) entry which is preliminary data.</text>
</comment>
<evidence type="ECO:0000256" key="1">
    <source>
        <dbReference type="SAM" id="MobiDB-lite"/>
    </source>
</evidence>
<organism evidence="2 3">
    <name type="scientific">Thanatephorus cucumeris (strain AG1-IA)</name>
    <name type="common">Rice sheath blight fungus</name>
    <name type="synonym">Rhizoctonia solani</name>
    <dbReference type="NCBI Taxonomy" id="983506"/>
    <lineage>
        <taxon>Eukaryota</taxon>
        <taxon>Fungi</taxon>
        <taxon>Dikarya</taxon>
        <taxon>Basidiomycota</taxon>
        <taxon>Agaricomycotina</taxon>
        <taxon>Agaricomycetes</taxon>
        <taxon>Cantharellales</taxon>
        <taxon>Ceratobasidiaceae</taxon>
        <taxon>Rhizoctonia</taxon>
        <taxon>Rhizoctonia solani AG-1</taxon>
    </lineage>
</organism>
<feature type="region of interest" description="Disordered" evidence="1">
    <location>
        <begin position="11"/>
        <end position="48"/>
    </location>
</feature>
<evidence type="ECO:0000313" key="3">
    <source>
        <dbReference type="Proteomes" id="UP000011668"/>
    </source>
</evidence>
<dbReference type="Proteomes" id="UP000011668">
    <property type="component" value="Unassembled WGS sequence"/>
</dbReference>
<keyword evidence="3" id="KW-1185">Reference proteome</keyword>
<gene>
    <name evidence="2" type="ORF">AG1IA_08036</name>
</gene>
<feature type="compositionally biased region" description="Gly residues" evidence="1">
    <location>
        <begin position="24"/>
        <end position="44"/>
    </location>
</feature>
<dbReference type="AlphaFoldDB" id="L8WMD4"/>
<accession>L8WMD4</accession>
<protein>
    <submittedName>
        <fullName evidence="2">Uncharacterized protein</fullName>
    </submittedName>
</protein>